<reference evidence="4 5" key="1">
    <citation type="submission" date="2019-05" db="EMBL/GenBank/DDBJ databases">
        <title>Emergence of the Ug99 lineage of the wheat stem rust pathogen through somatic hybridization.</title>
        <authorList>
            <person name="Li F."/>
            <person name="Upadhyaya N.M."/>
            <person name="Sperschneider J."/>
            <person name="Matny O."/>
            <person name="Nguyen-Phuc H."/>
            <person name="Mago R."/>
            <person name="Raley C."/>
            <person name="Miller M.E."/>
            <person name="Silverstein K.A.T."/>
            <person name="Henningsen E."/>
            <person name="Hirsch C.D."/>
            <person name="Visser B."/>
            <person name="Pretorius Z.A."/>
            <person name="Steffenson B.J."/>
            <person name="Schwessinger B."/>
            <person name="Dodds P.N."/>
            <person name="Figueroa M."/>
        </authorList>
    </citation>
    <scope>NUCLEOTIDE SEQUENCE [LARGE SCALE GENOMIC DNA]</scope>
    <source>
        <strain evidence="2">21-0</strain>
        <strain evidence="3 5">Ug99</strain>
    </source>
</reference>
<feature type="signal peptide" evidence="1">
    <location>
        <begin position="1"/>
        <end position="24"/>
    </location>
</feature>
<gene>
    <name evidence="2" type="ORF">PGT21_020582</name>
    <name evidence="3" type="ORF">PGTUg99_031770</name>
</gene>
<accession>A0A5B0P502</accession>
<keyword evidence="4" id="KW-1185">Reference proteome</keyword>
<evidence type="ECO:0000313" key="2">
    <source>
        <dbReference type="EMBL" id="KAA1096561.1"/>
    </source>
</evidence>
<organism evidence="2 4">
    <name type="scientific">Puccinia graminis f. sp. tritici</name>
    <dbReference type="NCBI Taxonomy" id="56615"/>
    <lineage>
        <taxon>Eukaryota</taxon>
        <taxon>Fungi</taxon>
        <taxon>Dikarya</taxon>
        <taxon>Basidiomycota</taxon>
        <taxon>Pucciniomycotina</taxon>
        <taxon>Pucciniomycetes</taxon>
        <taxon>Pucciniales</taxon>
        <taxon>Pucciniaceae</taxon>
        <taxon>Puccinia</taxon>
    </lineage>
</organism>
<evidence type="ECO:0000313" key="3">
    <source>
        <dbReference type="EMBL" id="KAA1131877.1"/>
    </source>
</evidence>
<dbReference type="EMBL" id="VSWC01000067">
    <property type="protein sequence ID" value="KAA1096561.1"/>
    <property type="molecule type" value="Genomic_DNA"/>
</dbReference>
<proteinExistence type="predicted"/>
<comment type="caution">
    <text evidence="2">The sequence shown here is derived from an EMBL/GenBank/DDBJ whole genome shotgun (WGS) entry which is preliminary data.</text>
</comment>
<dbReference type="Proteomes" id="UP000324748">
    <property type="component" value="Unassembled WGS sequence"/>
</dbReference>
<evidence type="ECO:0000313" key="4">
    <source>
        <dbReference type="Proteomes" id="UP000324748"/>
    </source>
</evidence>
<dbReference type="Proteomes" id="UP000325313">
    <property type="component" value="Unassembled WGS sequence"/>
</dbReference>
<name>A0A5B0P502_PUCGR</name>
<sequence length="144" mass="15405">MLRSIKKLNTACVAILLLTLPVLAVGPISTNTSANCQGKHHLISDAEVDSYGWPRVGDCGPYSVGGNHYHCRNLRKKLYYRCDGCRNLHRENTGTTLGSVDGTTCPSDHYGKENLKPPLLDLLANFGGVNPSASSAPGPPNSSK</sequence>
<evidence type="ECO:0000256" key="1">
    <source>
        <dbReference type="SAM" id="SignalP"/>
    </source>
</evidence>
<feature type="chain" id="PRO_5036366382" description="YHYH domain-containing protein" evidence="1">
    <location>
        <begin position="25"/>
        <end position="144"/>
    </location>
</feature>
<dbReference type="OrthoDB" id="2510776at2759"/>
<dbReference type="AlphaFoldDB" id="A0A5B0P502"/>
<evidence type="ECO:0008006" key="6">
    <source>
        <dbReference type="Google" id="ProtNLM"/>
    </source>
</evidence>
<keyword evidence="1" id="KW-0732">Signal</keyword>
<evidence type="ECO:0000313" key="5">
    <source>
        <dbReference type="Proteomes" id="UP000325313"/>
    </source>
</evidence>
<dbReference type="EMBL" id="VDEP01000102">
    <property type="protein sequence ID" value="KAA1131877.1"/>
    <property type="molecule type" value="Genomic_DNA"/>
</dbReference>
<protein>
    <recommendedName>
        <fullName evidence="6">YHYH domain-containing protein</fullName>
    </recommendedName>
</protein>